<sequence length="155" mass="16327">KEKKARVEDALHATRAAVEEGIVPGGGVALIRSIPAVDKLKLEGDELIGANIVKRALEEPLRQIVNNAGLEGSVVVEQAKKEKDTVGFNVEAEKFEDLFEAGVVDPTKVTRSALQNAASVAALLLTTEALVVEIPEKRVAPAGSHGGGGGYEDMY</sequence>
<protein>
    <submittedName>
        <fullName evidence="4">Chaperonin GroEL</fullName>
    </submittedName>
</protein>
<dbReference type="InterPro" id="IPR018370">
    <property type="entry name" value="Chaperonin_Cpn60_CS"/>
</dbReference>
<dbReference type="GO" id="GO:0005524">
    <property type="term" value="F:ATP binding"/>
    <property type="evidence" value="ECO:0007669"/>
    <property type="project" value="InterPro"/>
</dbReference>
<dbReference type="InterPro" id="IPR027413">
    <property type="entry name" value="GROEL-like_equatorial_sf"/>
</dbReference>
<dbReference type="InterPro" id="IPR001844">
    <property type="entry name" value="Cpn60/GroEL"/>
</dbReference>
<dbReference type="GO" id="GO:0042026">
    <property type="term" value="P:protein refolding"/>
    <property type="evidence" value="ECO:0007669"/>
    <property type="project" value="InterPro"/>
</dbReference>
<dbReference type="GO" id="GO:0140662">
    <property type="term" value="F:ATP-dependent protein folding chaperone"/>
    <property type="evidence" value="ECO:0007669"/>
    <property type="project" value="InterPro"/>
</dbReference>
<dbReference type="PROSITE" id="PS00296">
    <property type="entry name" value="CHAPERONINS_CPN60"/>
    <property type="match status" value="1"/>
</dbReference>
<accession>A0A538T7X8</accession>
<dbReference type="SUPFAM" id="SSF48592">
    <property type="entry name" value="GroEL equatorial domain-like"/>
    <property type="match status" value="1"/>
</dbReference>
<proteinExistence type="inferred from homology"/>
<dbReference type="Gene3D" id="1.10.560.10">
    <property type="entry name" value="GroEL-like equatorial domain"/>
    <property type="match status" value="1"/>
</dbReference>
<evidence type="ECO:0000256" key="2">
    <source>
        <dbReference type="ARBA" id="ARBA00023186"/>
    </source>
</evidence>
<dbReference type="Pfam" id="PF00118">
    <property type="entry name" value="Cpn60_TCP1"/>
    <property type="match status" value="1"/>
</dbReference>
<reference evidence="4 5" key="1">
    <citation type="journal article" date="2019" name="Nat. Microbiol.">
        <title>Mediterranean grassland soil C-N compound turnover is dependent on rainfall and depth, and is mediated by genomically divergent microorganisms.</title>
        <authorList>
            <person name="Diamond S."/>
            <person name="Andeer P.F."/>
            <person name="Li Z."/>
            <person name="Crits-Christoph A."/>
            <person name="Burstein D."/>
            <person name="Anantharaman K."/>
            <person name="Lane K.R."/>
            <person name="Thomas B.C."/>
            <person name="Pan C."/>
            <person name="Northen T.R."/>
            <person name="Banfield J.F."/>
        </authorList>
    </citation>
    <scope>NUCLEOTIDE SEQUENCE [LARGE SCALE GENOMIC DNA]</scope>
    <source>
        <strain evidence="4">WS_5</strain>
    </source>
</reference>
<gene>
    <name evidence="4" type="primary">groEL</name>
    <name evidence="4" type="ORF">E6K75_03770</name>
</gene>
<dbReference type="Proteomes" id="UP000320913">
    <property type="component" value="Unassembled WGS sequence"/>
</dbReference>
<keyword evidence="2" id="KW-0143">Chaperone</keyword>
<dbReference type="EMBL" id="VBOV01000094">
    <property type="protein sequence ID" value="TMQ59753.1"/>
    <property type="molecule type" value="Genomic_DNA"/>
</dbReference>
<evidence type="ECO:0000256" key="3">
    <source>
        <dbReference type="ARBA" id="ARBA00023235"/>
    </source>
</evidence>
<feature type="non-terminal residue" evidence="4">
    <location>
        <position position="1"/>
    </location>
</feature>
<organism evidence="4 5">
    <name type="scientific">Eiseniibacteriota bacterium</name>
    <dbReference type="NCBI Taxonomy" id="2212470"/>
    <lineage>
        <taxon>Bacteria</taxon>
        <taxon>Candidatus Eiseniibacteriota</taxon>
    </lineage>
</organism>
<evidence type="ECO:0000256" key="1">
    <source>
        <dbReference type="ARBA" id="ARBA00006607"/>
    </source>
</evidence>
<evidence type="ECO:0000313" key="5">
    <source>
        <dbReference type="Proteomes" id="UP000320913"/>
    </source>
</evidence>
<evidence type="ECO:0000313" key="4">
    <source>
        <dbReference type="EMBL" id="TMQ59753.1"/>
    </source>
</evidence>
<keyword evidence="3" id="KW-0413">Isomerase</keyword>
<dbReference type="AlphaFoldDB" id="A0A538T7X8"/>
<dbReference type="PANTHER" id="PTHR45633">
    <property type="entry name" value="60 KDA HEAT SHOCK PROTEIN, MITOCHONDRIAL"/>
    <property type="match status" value="1"/>
</dbReference>
<dbReference type="GO" id="GO:0016853">
    <property type="term" value="F:isomerase activity"/>
    <property type="evidence" value="ECO:0007669"/>
    <property type="project" value="UniProtKB-KW"/>
</dbReference>
<comment type="similarity">
    <text evidence="1">Belongs to the chaperonin (HSP60) family.</text>
</comment>
<name>A0A538T7X8_UNCEI</name>
<comment type="caution">
    <text evidence="4">The sequence shown here is derived from an EMBL/GenBank/DDBJ whole genome shotgun (WGS) entry which is preliminary data.</text>
</comment>
<dbReference type="InterPro" id="IPR002423">
    <property type="entry name" value="Cpn60/GroEL/TCP-1"/>
</dbReference>